<evidence type="ECO:0000256" key="1">
    <source>
        <dbReference type="ARBA" id="ARBA00004651"/>
    </source>
</evidence>
<evidence type="ECO:0000256" key="6">
    <source>
        <dbReference type="ARBA" id="ARBA00022989"/>
    </source>
</evidence>
<evidence type="ECO:0000256" key="4">
    <source>
        <dbReference type="ARBA" id="ARBA00022475"/>
    </source>
</evidence>
<protein>
    <submittedName>
        <fullName evidence="9">Predicted PurR-regulated permease PerM</fullName>
    </submittedName>
</protein>
<dbReference type="PANTHER" id="PTHR21716">
    <property type="entry name" value="TRANSMEMBRANE PROTEIN"/>
    <property type="match status" value="1"/>
</dbReference>
<keyword evidence="7 8" id="KW-0472">Membrane</keyword>
<feature type="transmembrane region" description="Helical" evidence="8">
    <location>
        <begin position="12"/>
        <end position="29"/>
    </location>
</feature>
<feature type="transmembrane region" description="Helical" evidence="8">
    <location>
        <begin position="35"/>
        <end position="52"/>
    </location>
</feature>
<sequence>MITSKTISNGILRALMTLTLCGIILFFFYQIQSVLIYLVVSFILTLVGNPILDFFKKRLKFNHIFATIATLIIFVLIISGFIMMFVPLILSQGQNLSLLNTAEIEKNIVQLINQITVFLDNHQIDSAQVLKDANITSKINFNFIPNFLNTILGTISSLGVGLGSVLFITFFFLKDRLMFILGVKKLIPNSHEEQILHSLGKINRLLSRYFIGLLLQLFIVFLLYLIVLFIFGVPNSLVIAFLCAVLNIIPYIGPLIASFLAAILTMLSNLGSDFQSEILPTTIYVLIGFWIVQIIDNNLSQPFIFSQSVRSHPLEIFLVILIAGFLFGILGMIVAVPLYTIIKVMGKEFFPENKIIMLLTKDI</sequence>
<dbReference type="InterPro" id="IPR002549">
    <property type="entry name" value="AI-2E-like"/>
</dbReference>
<keyword evidence="5 8" id="KW-0812">Transmembrane</keyword>
<feature type="transmembrane region" description="Helical" evidence="8">
    <location>
        <begin position="237"/>
        <end position="266"/>
    </location>
</feature>
<name>A0A1I2GPR2_9FLAO</name>
<feature type="transmembrane region" description="Helical" evidence="8">
    <location>
        <begin position="151"/>
        <end position="173"/>
    </location>
</feature>
<comment type="similarity">
    <text evidence="2">Belongs to the autoinducer-2 exporter (AI-2E) (TC 2.A.86) family.</text>
</comment>
<evidence type="ECO:0000313" key="10">
    <source>
        <dbReference type="Proteomes" id="UP000198596"/>
    </source>
</evidence>
<dbReference type="Pfam" id="PF01594">
    <property type="entry name" value="AI-2E_transport"/>
    <property type="match status" value="1"/>
</dbReference>
<dbReference type="GO" id="GO:0055085">
    <property type="term" value="P:transmembrane transport"/>
    <property type="evidence" value="ECO:0007669"/>
    <property type="project" value="TreeGrafter"/>
</dbReference>
<keyword evidence="10" id="KW-1185">Reference proteome</keyword>
<reference evidence="10" key="1">
    <citation type="submission" date="2016-10" db="EMBL/GenBank/DDBJ databases">
        <authorList>
            <person name="Varghese N."/>
            <person name="Submissions S."/>
        </authorList>
    </citation>
    <scope>NUCLEOTIDE SEQUENCE [LARGE SCALE GENOMIC DNA]</scope>
    <source>
        <strain evidence="10">CGMCC 1.9227</strain>
    </source>
</reference>
<evidence type="ECO:0000256" key="8">
    <source>
        <dbReference type="SAM" id="Phobius"/>
    </source>
</evidence>
<dbReference type="GO" id="GO:0005886">
    <property type="term" value="C:plasma membrane"/>
    <property type="evidence" value="ECO:0007669"/>
    <property type="project" value="UniProtKB-SubCell"/>
</dbReference>
<comment type="subcellular location">
    <subcellularLocation>
        <location evidence="1">Cell membrane</location>
        <topology evidence="1">Multi-pass membrane protein</topology>
    </subcellularLocation>
</comment>
<dbReference type="EMBL" id="FONQ01000011">
    <property type="protein sequence ID" value="SFF19010.1"/>
    <property type="molecule type" value="Genomic_DNA"/>
</dbReference>
<feature type="transmembrane region" description="Helical" evidence="8">
    <location>
        <begin position="278"/>
        <end position="296"/>
    </location>
</feature>
<evidence type="ECO:0000256" key="2">
    <source>
        <dbReference type="ARBA" id="ARBA00009773"/>
    </source>
</evidence>
<evidence type="ECO:0000256" key="5">
    <source>
        <dbReference type="ARBA" id="ARBA00022692"/>
    </source>
</evidence>
<keyword evidence="4" id="KW-1003">Cell membrane</keyword>
<evidence type="ECO:0000256" key="7">
    <source>
        <dbReference type="ARBA" id="ARBA00023136"/>
    </source>
</evidence>
<dbReference type="RefSeq" id="WP_091206027.1">
    <property type="nucleotide sequence ID" value="NZ_FONQ01000011.1"/>
</dbReference>
<feature type="transmembrane region" description="Helical" evidence="8">
    <location>
        <begin position="209"/>
        <end position="231"/>
    </location>
</feature>
<dbReference type="AlphaFoldDB" id="A0A1I2GPR2"/>
<keyword evidence="6 8" id="KW-1133">Transmembrane helix</keyword>
<gene>
    <name evidence="9" type="ORF">SAMN04488131_1118</name>
</gene>
<dbReference type="STRING" id="935223.SAMN04488131_1118"/>
<feature type="transmembrane region" description="Helical" evidence="8">
    <location>
        <begin position="64"/>
        <end position="90"/>
    </location>
</feature>
<proteinExistence type="inferred from homology"/>
<dbReference type="OrthoDB" id="9793390at2"/>
<evidence type="ECO:0000256" key="3">
    <source>
        <dbReference type="ARBA" id="ARBA00022448"/>
    </source>
</evidence>
<dbReference type="Proteomes" id="UP000198596">
    <property type="component" value="Unassembled WGS sequence"/>
</dbReference>
<evidence type="ECO:0000313" key="9">
    <source>
        <dbReference type="EMBL" id="SFF19010.1"/>
    </source>
</evidence>
<accession>A0A1I2GPR2</accession>
<feature type="transmembrane region" description="Helical" evidence="8">
    <location>
        <begin position="316"/>
        <end position="342"/>
    </location>
</feature>
<keyword evidence="3" id="KW-0813">Transport</keyword>
<dbReference type="PANTHER" id="PTHR21716:SF53">
    <property type="entry name" value="PERMEASE PERM-RELATED"/>
    <property type="match status" value="1"/>
</dbReference>
<organism evidence="9 10">
    <name type="scientific">Flavobacterium xueshanense</name>
    <dbReference type="NCBI Taxonomy" id="935223"/>
    <lineage>
        <taxon>Bacteria</taxon>
        <taxon>Pseudomonadati</taxon>
        <taxon>Bacteroidota</taxon>
        <taxon>Flavobacteriia</taxon>
        <taxon>Flavobacteriales</taxon>
        <taxon>Flavobacteriaceae</taxon>
        <taxon>Flavobacterium</taxon>
    </lineage>
</organism>